<dbReference type="RefSeq" id="WP_171248280.1">
    <property type="nucleotide sequence ID" value="NZ_JABFAJ010000024.1"/>
</dbReference>
<keyword evidence="3" id="KW-0234">DNA repair</keyword>
<dbReference type="GO" id="GO:0004386">
    <property type="term" value="F:helicase activity"/>
    <property type="evidence" value="ECO:0007669"/>
    <property type="project" value="UniProtKB-KW"/>
</dbReference>
<proteinExistence type="predicted"/>
<keyword evidence="2" id="KW-0067">ATP-binding</keyword>
<dbReference type="AlphaFoldDB" id="A0A849KJ80"/>
<dbReference type="Pfam" id="PF12705">
    <property type="entry name" value="PDDEXK_1"/>
    <property type="match status" value="1"/>
</dbReference>
<dbReference type="GO" id="GO:0006281">
    <property type="term" value="P:DNA repair"/>
    <property type="evidence" value="ECO:0007669"/>
    <property type="project" value="UniProtKB-KW"/>
</dbReference>
<evidence type="ECO:0000313" key="6">
    <source>
        <dbReference type="EMBL" id="NNU28773.1"/>
    </source>
</evidence>
<name>A0A849KJ80_9MICO</name>
<evidence type="ECO:0000259" key="5">
    <source>
        <dbReference type="Pfam" id="PF12705"/>
    </source>
</evidence>
<keyword evidence="2" id="KW-0547">Nucleotide-binding</keyword>
<protein>
    <submittedName>
        <fullName evidence="6">PD-(D/E)XK nuclease family protein</fullName>
    </submittedName>
</protein>
<gene>
    <name evidence="6" type="ORF">HLI28_14665</name>
</gene>
<keyword evidence="2" id="KW-0378">Hydrolase</keyword>
<dbReference type="InterPro" id="IPR011604">
    <property type="entry name" value="PDDEXK-like_dom_sf"/>
</dbReference>
<dbReference type="EMBL" id="JABFAJ010000024">
    <property type="protein sequence ID" value="NNU28773.1"/>
    <property type="molecule type" value="Genomic_DNA"/>
</dbReference>
<comment type="caution">
    <text evidence="6">The sequence shown here is derived from an EMBL/GenBank/DDBJ whole genome shotgun (WGS) entry which is preliminary data.</text>
</comment>
<dbReference type="InterPro" id="IPR011335">
    <property type="entry name" value="Restrct_endonuc-II-like"/>
</dbReference>
<keyword evidence="2" id="KW-0347">Helicase</keyword>
<evidence type="ECO:0000313" key="7">
    <source>
        <dbReference type="Proteomes" id="UP000557204"/>
    </source>
</evidence>
<evidence type="ECO:0000256" key="4">
    <source>
        <dbReference type="SAM" id="MobiDB-lite"/>
    </source>
</evidence>
<evidence type="ECO:0000256" key="1">
    <source>
        <dbReference type="ARBA" id="ARBA00022763"/>
    </source>
</evidence>
<dbReference type="SUPFAM" id="SSF52980">
    <property type="entry name" value="Restriction endonuclease-like"/>
    <property type="match status" value="1"/>
</dbReference>
<reference evidence="6 7" key="1">
    <citation type="submission" date="2020-05" db="EMBL/GenBank/DDBJ databases">
        <title>Genome sequence of Isoptericola sp. JC619 isolated from Chilika lagoon, India.</title>
        <authorList>
            <person name="Kumar D."/>
            <person name="Appam K."/>
            <person name="Gandham S."/>
            <person name="Uppada J."/>
            <person name="Sasikala C."/>
            <person name="Venkata Ramana C."/>
        </authorList>
    </citation>
    <scope>NUCLEOTIDE SEQUENCE [LARGE SCALE GENOMIC DNA]</scope>
    <source>
        <strain evidence="6 7">JC619</strain>
    </source>
</reference>
<accession>A0A849KJ80</accession>
<evidence type="ECO:0000256" key="3">
    <source>
        <dbReference type="ARBA" id="ARBA00023204"/>
    </source>
</evidence>
<feature type="domain" description="PD-(D/E)XK endonuclease-like" evidence="5">
    <location>
        <begin position="29"/>
        <end position="278"/>
    </location>
</feature>
<keyword evidence="7" id="KW-1185">Reference proteome</keyword>
<organism evidence="6 7">
    <name type="scientific">Isoptericola sediminis</name>
    <dbReference type="NCBI Taxonomy" id="2733572"/>
    <lineage>
        <taxon>Bacteria</taxon>
        <taxon>Bacillati</taxon>
        <taxon>Actinomycetota</taxon>
        <taxon>Actinomycetes</taxon>
        <taxon>Micrococcales</taxon>
        <taxon>Promicromonosporaceae</taxon>
        <taxon>Isoptericola</taxon>
    </lineage>
</organism>
<keyword evidence="1" id="KW-0227">DNA damage</keyword>
<dbReference type="InterPro" id="IPR038726">
    <property type="entry name" value="PDDEXK_AddAB-type"/>
</dbReference>
<dbReference type="Gene3D" id="3.90.320.10">
    <property type="match status" value="1"/>
</dbReference>
<feature type="region of interest" description="Disordered" evidence="4">
    <location>
        <begin position="1"/>
        <end position="33"/>
    </location>
</feature>
<sequence length="300" mass="33007">MTTTADPATGSPDATEVDTAAEAPRRPALSPSRANDFMQCPLLFRFRTVDRLPEPPSSAAARGTLVHAVLERLYDAPLGERTPEAARALLPGEWERLVEVEPRYAELFTPGGDATGQPLETWLEGAGRLLGTYFTLEDPNRLEPAARELKVESQLEDGPLLRGVVDRLDVAPDGAVRVVDYKSGRSPRPGFEASALFQMRFYGLVVWRERGVLPKMLQLVYLGDGQVLRAEPRARELEVTEAKVRSLWDAITTAARRGEFVPKQSKLCGWCAHQAVCPAFDGTPPPIPTDALRRRLGVEV</sequence>
<evidence type="ECO:0000256" key="2">
    <source>
        <dbReference type="ARBA" id="ARBA00022806"/>
    </source>
</evidence>
<dbReference type="Proteomes" id="UP000557204">
    <property type="component" value="Unassembled WGS sequence"/>
</dbReference>